<dbReference type="Proteomes" id="UP001432027">
    <property type="component" value="Unassembled WGS sequence"/>
</dbReference>
<dbReference type="PANTHER" id="PTHR47521">
    <property type="entry name" value="SERPENTINE RECEPTOR, CLASS E (EPSILON)-RELATED"/>
    <property type="match status" value="1"/>
</dbReference>
<dbReference type="SUPFAM" id="SSF81321">
    <property type="entry name" value="Family A G protein-coupled receptor-like"/>
    <property type="match status" value="1"/>
</dbReference>
<dbReference type="InterPro" id="IPR052860">
    <property type="entry name" value="NRL-GPCR1"/>
</dbReference>
<feature type="non-terminal residue" evidence="2">
    <location>
        <position position="1"/>
    </location>
</feature>
<feature type="transmembrane region" description="Helical" evidence="1">
    <location>
        <begin position="20"/>
        <end position="40"/>
    </location>
</feature>
<organism evidence="2 3">
    <name type="scientific">Pristionchus entomophagus</name>
    <dbReference type="NCBI Taxonomy" id="358040"/>
    <lineage>
        <taxon>Eukaryota</taxon>
        <taxon>Metazoa</taxon>
        <taxon>Ecdysozoa</taxon>
        <taxon>Nematoda</taxon>
        <taxon>Chromadorea</taxon>
        <taxon>Rhabditida</taxon>
        <taxon>Rhabditina</taxon>
        <taxon>Diplogasteromorpha</taxon>
        <taxon>Diplogasteroidea</taxon>
        <taxon>Neodiplogasteridae</taxon>
        <taxon>Pristionchus</taxon>
    </lineage>
</organism>
<feature type="transmembrane region" description="Helical" evidence="1">
    <location>
        <begin position="52"/>
        <end position="79"/>
    </location>
</feature>
<evidence type="ECO:0000313" key="3">
    <source>
        <dbReference type="Proteomes" id="UP001432027"/>
    </source>
</evidence>
<feature type="transmembrane region" description="Helical" evidence="1">
    <location>
        <begin position="168"/>
        <end position="189"/>
    </location>
</feature>
<keyword evidence="1" id="KW-0812">Transmembrane</keyword>
<evidence type="ECO:0000313" key="2">
    <source>
        <dbReference type="EMBL" id="GMS92266.1"/>
    </source>
</evidence>
<keyword evidence="1" id="KW-0472">Membrane</keyword>
<feature type="transmembrane region" description="Helical" evidence="1">
    <location>
        <begin position="221"/>
        <end position="244"/>
    </location>
</feature>
<evidence type="ECO:0008006" key="4">
    <source>
        <dbReference type="Google" id="ProtNLM"/>
    </source>
</evidence>
<protein>
    <recommendedName>
        <fullName evidence="4">G protein-coupled receptor</fullName>
    </recommendedName>
</protein>
<dbReference type="PANTHER" id="PTHR47521:SF18">
    <property type="entry name" value="G PROTEIN-COUPLED RECEPTOR-RELATED"/>
    <property type="match status" value="1"/>
</dbReference>
<proteinExistence type="predicted"/>
<comment type="caution">
    <text evidence="2">The sequence shown here is derived from an EMBL/GenBank/DDBJ whole genome shotgun (WGS) entry which is preliminary data.</text>
</comment>
<dbReference type="AlphaFoldDB" id="A0AAV5T9N2"/>
<feature type="transmembrane region" description="Helical" evidence="1">
    <location>
        <begin position="256"/>
        <end position="276"/>
    </location>
</feature>
<reference evidence="2" key="1">
    <citation type="submission" date="2023-10" db="EMBL/GenBank/DDBJ databases">
        <title>Genome assembly of Pristionchus species.</title>
        <authorList>
            <person name="Yoshida K."/>
            <person name="Sommer R.J."/>
        </authorList>
    </citation>
    <scope>NUCLEOTIDE SEQUENCE</scope>
    <source>
        <strain evidence="2">RS0144</strain>
    </source>
</reference>
<feature type="transmembrane region" description="Helical" evidence="1">
    <location>
        <begin position="139"/>
        <end position="162"/>
    </location>
</feature>
<gene>
    <name evidence="2" type="ORF">PENTCL1PPCAC_14441</name>
</gene>
<feature type="non-terminal residue" evidence="2">
    <location>
        <position position="318"/>
    </location>
</feature>
<name>A0AAV5T9N2_9BILA</name>
<keyword evidence="1" id="KW-1133">Transmembrane helix</keyword>
<feature type="transmembrane region" description="Helical" evidence="1">
    <location>
        <begin position="99"/>
        <end position="118"/>
    </location>
</feature>
<sequence>EMTAFLDTLLDFLVRIPVLQPFFFIFTSLCSIPIVILLVATQKCALHKNCRYLISFWCISLLGVLLNEVQLNALTLAWAAERGFIPRGVLEPPLRSEFLAIHSLFYVSSSCFEMFIAFERLISTRNPHIYHVSRIHWAVLAPLTVFAYCLGMSVGYIIYLAGYHITGLLIYNTIDLSTLLINTIGIRYCKVRYESLYGKASLNARYQVKEAYDMARAMHPVYFGSFLLKVFAMVIAYAYFLLMSFFNGELYALMDLFYFVAHAFNCAFSSVFLMFLHKSIRQSVLALLGRLLRTLLVVAPDTSVSDTTKKYFTMLEES</sequence>
<accession>A0AAV5T9N2</accession>
<dbReference type="EMBL" id="BTSX01000004">
    <property type="protein sequence ID" value="GMS92266.1"/>
    <property type="molecule type" value="Genomic_DNA"/>
</dbReference>
<keyword evidence="3" id="KW-1185">Reference proteome</keyword>
<evidence type="ECO:0000256" key="1">
    <source>
        <dbReference type="SAM" id="Phobius"/>
    </source>
</evidence>